<dbReference type="WBParaSite" id="PgE575_g001_t01">
    <property type="protein sequence ID" value="PgE575_g001_t01"/>
    <property type="gene ID" value="PgE575_g001"/>
</dbReference>
<dbReference type="Proteomes" id="UP000887569">
    <property type="component" value="Unplaced"/>
</dbReference>
<reference evidence="2" key="1">
    <citation type="submission" date="2022-11" db="UniProtKB">
        <authorList>
            <consortium name="WormBaseParasite"/>
        </authorList>
    </citation>
    <scope>IDENTIFICATION</scope>
</reference>
<evidence type="ECO:0000313" key="1">
    <source>
        <dbReference type="Proteomes" id="UP000887569"/>
    </source>
</evidence>
<keyword evidence="1" id="KW-1185">Reference proteome</keyword>
<sequence length="87" mass="9942">MVQGQHRGPQCTWEMLYRCHLKVNILRFSSSSHRHLTPALMISTYDSTVRIFRTSSHSGTCSPLFMMINTTMNLGKVTVLSKNLRKA</sequence>
<dbReference type="AlphaFoldDB" id="A0A915A3Y5"/>
<evidence type="ECO:0000313" key="2">
    <source>
        <dbReference type="WBParaSite" id="PgE575_g001_t01"/>
    </source>
</evidence>
<organism evidence="1 2">
    <name type="scientific">Parascaris univalens</name>
    <name type="common">Nematode worm</name>
    <dbReference type="NCBI Taxonomy" id="6257"/>
    <lineage>
        <taxon>Eukaryota</taxon>
        <taxon>Metazoa</taxon>
        <taxon>Ecdysozoa</taxon>
        <taxon>Nematoda</taxon>
        <taxon>Chromadorea</taxon>
        <taxon>Rhabditida</taxon>
        <taxon>Spirurina</taxon>
        <taxon>Ascaridomorpha</taxon>
        <taxon>Ascaridoidea</taxon>
        <taxon>Ascarididae</taxon>
        <taxon>Parascaris</taxon>
    </lineage>
</organism>
<protein>
    <submittedName>
        <fullName evidence="2">Uncharacterized protein</fullName>
    </submittedName>
</protein>
<name>A0A915A3Y5_PARUN</name>
<accession>A0A915A3Y5</accession>
<proteinExistence type="predicted"/>